<reference evidence="2 3" key="1">
    <citation type="journal article" date="2019" name="Sci. Rep.">
        <title>Orb-weaving spider Araneus ventricosus genome elucidates the spidroin gene catalogue.</title>
        <authorList>
            <person name="Kono N."/>
            <person name="Nakamura H."/>
            <person name="Ohtoshi R."/>
            <person name="Moran D.A.P."/>
            <person name="Shinohara A."/>
            <person name="Yoshida Y."/>
            <person name="Fujiwara M."/>
            <person name="Mori M."/>
            <person name="Tomita M."/>
            <person name="Arakawa K."/>
        </authorList>
    </citation>
    <scope>NUCLEOTIDE SEQUENCE [LARGE SCALE GENOMIC DNA]</scope>
</reference>
<comment type="caution">
    <text evidence="2">The sequence shown here is derived from an EMBL/GenBank/DDBJ whole genome shotgun (WGS) entry which is preliminary data.</text>
</comment>
<keyword evidence="3" id="KW-1185">Reference proteome</keyword>
<evidence type="ECO:0000313" key="3">
    <source>
        <dbReference type="Proteomes" id="UP000499080"/>
    </source>
</evidence>
<accession>A0A4Y2D297</accession>
<evidence type="ECO:0000259" key="1">
    <source>
        <dbReference type="Pfam" id="PF20700"/>
    </source>
</evidence>
<dbReference type="AlphaFoldDB" id="A0A4Y2D297"/>
<evidence type="ECO:0000313" key="2">
    <source>
        <dbReference type="EMBL" id="GBM10811.1"/>
    </source>
</evidence>
<feature type="domain" description="Mutator-like transposase" evidence="1">
    <location>
        <begin position="1"/>
        <end position="218"/>
    </location>
</feature>
<sequence>MDLNPFFSQNAYEKICKRIDAASKNVAIESMKKTADEEVAAADSTDITVSGDGTWKTRGHTSQIGVFTVIGADTGKVIDVEVMSKACKGCSLWKGTRLGNEYKKWHARHSQVCTKNHIGSSVQMEGDGMIKLFQRSKNERGVRYLNYIGDGDSRTFLSISECHPYSENVPLSKLECVRHVQKQMGSRLRKLKKIYGSKKLYDKKNRFQGKDNIIDFRKCT</sequence>
<dbReference type="OrthoDB" id="7680010at2759"/>
<name>A0A4Y2D297_ARAVE</name>
<proteinExistence type="predicted"/>
<organism evidence="2 3">
    <name type="scientific">Araneus ventricosus</name>
    <name type="common">Orbweaver spider</name>
    <name type="synonym">Epeira ventricosa</name>
    <dbReference type="NCBI Taxonomy" id="182803"/>
    <lineage>
        <taxon>Eukaryota</taxon>
        <taxon>Metazoa</taxon>
        <taxon>Ecdysozoa</taxon>
        <taxon>Arthropoda</taxon>
        <taxon>Chelicerata</taxon>
        <taxon>Arachnida</taxon>
        <taxon>Araneae</taxon>
        <taxon>Araneomorphae</taxon>
        <taxon>Entelegynae</taxon>
        <taxon>Araneoidea</taxon>
        <taxon>Araneidae</taxon>
        <taxon>Araneus</taxon>
    </lineage>
</organism>
<dbReference type="InterPro" id="IPR049012">
    <property type="entry name" value="Mutator_transp_dom"/>
</dbReference>
<gene>
    <name evidence="2" type="ORF">AVEN_183_1</name>
</gene>
<dbReference type="EMBL" id="BGPR01000290">
    <property type="protein sequence ID" value="GBM10811.1"/>
    <property type="molecule type" value="Genomic_DNA"/>
</dbReference>
<dbReference type="Pfam" id="PF20700">
    <property type="entry name" value="Mutator"/>
    <property type="match status" value="1"/>
</dbReference>
<dbReference type="Proteomes" id="UP000499080">
    <property type="component" value="Unassembled WGS sequence"/>
</dbReference>
<protein>
    <recommendedName>
        <fullName evidence="1">Mutator-like transposase domain-containing protein</fullName>
    </recommendedName>
</protein>